<reference evidence="1" key="2">
    <citation type="submission" date="2021-04" db="EMBL/GenBank/DDBJ databases">
        <authorList>
            <person name="Gilroy R."/>
        </authorList>
    </citation>
    <scope>NUCLEOTIDE SEQUENCE</scope>
    <source>
        <strain evidence="1">CHK191-13928</strain>
    </source>
</reference>
<dbReference type="EMBL" id="DXEM01000027">
    <property type="protein sequence ID" value="HIX68119.1"/>
    <property type="molecule type" value="Genomic_DNA"/>
</dbReference>
<evidence type="ECO:0000313" key="2">
    <source>
        <dbReference type="Proteomes" id="UP000886721"/>
    </source>
</evidence>
<reference evidence="1" key="1">
    <citation type="journal article" date="2021" name="PeerJ">
        <title>Extensive microbial diversity within the chicken gut microbiome revealed by metagenomics and culture.</title>
        <authorList>
            <person name="Gilroy R."/>
            <person name="Ravi A."/>
            <person name="Getino M."/>
            <person name="Pursley I."/>
            <person name="Horton D.L."/>
            <person name="Alikhan N.F."/>
            <person name="Baker D."/>
            <person name="Gharbi K."/>
            <person name="Hall N."/>
            <person name="Watson M."/>
            <person name="Adriaenssens E.M."/>
            <person name="Foster-Nyarko E."/>
            <person name="Jarju S."/>
            <person name="Secka A."/>
            <person name="Antonio M."/>
            <person name="Oren A."/>
            <person name="Chaudhuri R.R."/>
            <person name="La Ragione R."/>
            <person name="Hildebrand F."/>
            <person name="Pallen M.J."/>
        </authorList>
    </citation>
    <scope>NUCLEOTIDE SEQUENCE</scope>
    <source>
        <strain evidence="1">CHK191-13928</strain>
    </source>
</reference>
<gene>
    <name evidence="1" type="ORF">H9735_08405</name>
</gene>
<dbReference type="Proteomes" id="UP000886721">
    <property type="component" value="Unassembled WGS sequence"/>
</dbReference>
<protein>
    <submittedName>
        <fullName evidence="1">Uncharacterized protein</fullName>
    </submittedName>
</protein>
<organism evidence="1 2">
    <name type="scientific">Candidatus Anaerostipes excrementavium</name>
    <dbReference type="NCBI Taxonomy" id="2838463"/>
    <lineage>
        <taxon>Bacteria</taxon>
        <taxon>Bacillati</taxon>
        <taxon>Bacillota</taxon>
        <taxon>Clostridia</taxon>
        <taxon>Lachnospirales</taxon>
        <taxon>Lachnospiraceae</taxon>
        <taxon>Anaerostipes</taxon>
    </lineage>
</organism>
<comment type="caution">
    <text evidence="1">The sequence shown here is derived from an EMBL/GenBank/DDBJ whole genome shotgun (WGS) entry which is preliminary data.</text>
</comment>
<name>A0A9D1WVV4_9FIRM</name>
<proteinExistence type="predicted"/>
<evidence type="ECO:0000313" key="1">
    <source>
        <dbReference type="EMBL" id="HIX68119.1"/>
    </source>
</evidence>
<accession>A0A9D1WVV4</accession>
<dbReference type="AlphaFoldDB" id="A0A9D1WVV4"/>
<sequence length="202" mass="23540">MINMDNFDSPSFDIYDICLVQKEVDGGTISTKQIDTIRNFPDSKSIIISGLKQDTFEYFINTYGRQFRAITFWKNKAVSDLSALSLLNNIEYISYFFNQRASELWDMTKNRKLVGLSLSDFSRLHLLKGIEKAHNLTNFYLYNRVEAKMEVESLKSIVNTSIKHFAWDGKRVLLQSHIQQVRQKIKMGIKNIFSYVKGKRDV</sequence>